<protein>
    <submittedName>
        <fullName evidence="2">VWFA domain-containing protein</fullName>
    </submittedName>
</protein>
<dbReference type="WBParaSite" id="PS1159_v2.g10129.t1">
    <property type="protein sequence ID" value="PS1159_v2.g10129.t1"/>
    <property type="gene ID" value="PS1159_v2.g10129"/>
</dbReference>
<organism evidence="1 2">
    <name type="scientific">Panagrolaimus sp. PS1159</name>
    <dbReference type="NCBI Taxonomy" id="55785"/>
    <lineage>
        <taxon>Eukaryota</taxon>
        <taxon>Metazoa</taxon>
        <taxon>Ecdysozoa</taxon>
        <taxon>Nematoda</taxon>
        <taxon>Chromadorea</taxon>
        <taxon>Rhabditida</taxon>
        <taxon>Tylenchina</taxon>
        <taxon>Panagrolaimomorpha</taxon>
        <taxon>Panagrolaimoidea</taxon>
        <taxon>Panagrolaimidae</taxon>
        <taxon>Panagrolaimus</taxon>
    </lineage>
</organism>
<evidence type="ECO:0000313" key="1">
    <source>
        <dbReference type="Proteomes" id="UP000887580"/>
    </source>
</evidence>
<name>A0AC35ERF8_9BILA</name>
<proteinExistence type="predicted"/>
<dbReference type="Proteomes" id="UP000887580">
    <property type="component" value="Unplaced"/>
</dbReference>
<sequence length="598" mass="66294">MRLRGFLIFLILWTCGTFEIIEIIEEGSGGEVEIRTNKDSFNNISTKSDINPAISALLDQKSLKFENNDTEPITAKAPKIEECLPKLDLIFLLDSSGSIEQIYHEHVRWALALVDTLPIEPDAVHVAAVQYAGFPLTEFSLGTYPKVEEIRQHLQQINFQSGITRTGYALRKAESELFLEDRGARKDATKVIILFTDGLSIDDPLKPAAQLRDHKGVKIYVVSVGNDGFRSEMSRIAGESEHVFGPEDLPRLRNALLTDAEKARACSQIGPTWLSKHKGTTLSPQNGLNKALLPPLDFLGLLNDEEGENGDQEGEEKSKEKQMTTTNVSLEKDNLTLISQDQSTTASTKKTNKSFEKPTTTEPVIEVTSKATANVSEALTTTFVNDDEEEEDEKEEEEDEETTSLAQTKIEPEITSTTASSTISANTKSTTMSSHEEVNKPEVIKKIVKKPEETNSRAFAAQLNSVDESEDIIDVFDIPSNIPKRITTQSPALTTITKRSTTPSRTTTPSSTIPTTTRAPTTKRIRTTLARRNLATVTQKPIEKTTVFTRKRLTTTEQPATIRIVTNLPRIVTTRRTPPSTKITAITQRVSFSHNRGI</sequence>
<accession>A0AC35ERF8</accession>
<reference evidence="2" key="1">
    <citation type="submission" date="2022-11" db="UniProtKB">
        <authorList>
            <consortium name="WormBaseParasite"/>
        </authorList>
    </citation>
    <scope>IDENTIFICATION</scope>
</reference>
<evidence type="ECO:0000313" key="2">
    <source>
        <dbReference type="WBParaSite" id="PS1159_v2.g10129.t1"/>
    </source>
</evidence>